<gene>
    <name evidence="3" type="primary">spoIVB</name>
    <name evidence="3" type="ORF">H6X83_07190</name>
</gene>
<dbReference type="Gene3D" id="2.30.42.10">
    <property type="match status" value="1"/>
</dbReference>
<dbReference type="KEGG" id="caml:H6X83_07190"/>
<keyword evidence="1" id="KW-0732">Signal</keyword>
<evidence type="ECO:0000256" key="1">
    <source>
        <dbReference type="SAM" id="SignalP"/>
    </source>
</evidence>
<dbReference type="PROSITE" id="PS51494">
    <property type="entry name" value="SPOIVB"/>
    <property type="match status" value="1"/>
</dbReference>
<dbReference type="GO" id="GO:0016787">
    <property type="term" value="F:hydrolase activity"/>
    <property type="evidence" value="ECO:0007669"/>
    <property type="project" value="UniProtKB-KW"/>
</dbReference>
<evidence type="ECO:0000313" key="4">
    <source>
        <dbReference type="Proteomes" id="UP000516046"/>
    </source>
</evidence>
<dbReference type="InterPro" id="IPR001478">
    <property type="entry name" value="PDZ"/>
</dbReference>
<evidence type="ECO:0000259" key="2">
    <source>
        <dbReference type="PROSITE" id="PS51494"/>
    </source>
</evidence>
<dbReference type="RefSeq" id="WP_212505832.1">
    <property type="nucleotide sequence ID" value="NZ_CP060696.1"/>
</dbReference>
<dbReference type="InterPro" id="IPR036034">
    <property type="entry name" value="PDZ_sf"/>
</dbReference>
<dbReference type="AlphaFoldDB" id="A0A7G9WDK3"/>
<dbReference type="InterPro" id="IPR014219">
    <property type="entry name" value="SpoIVB"/>
</dbReference>
<dbReference type="EC" id="3.4.21.116" evidence="3"/>
<evidence type="ECO:0000313" key="3">
    <source>
        <dbReference type="EMBL" id="QNO16765.1"/>
    </source>
</evidence>
<reference evidence="3 4" key="1">
    <citation type="submission" date="2020-08" db="EMBL/GenBank/DDBJ databases">
        <authorList>
            <person name="Ren C."/>
            <person name="Gu Y."/>
            <person name="Xu Y."/>
        </authorList>
    </citation>
    <scope>NUCLEOTIDE SEQUENCE [LARGE SCALE GENOMIC DNA]</scope>
    <source>
        <strain evidence="3 4">LBM18003</strain>
    </source>
</reference>
<protein>
    <submittedName>
        <fullName evidence="3">SpoIVB peptidase</fullName>
        <ecNumber evidence="3">3.4.21.116</ecNumber>
    </submittedName>
</protein>
<proteinExistence type="predicted"/>
<feature type="domain" description="Peptidase S55" evidence="2">
    <location>
        <begin position="121"/>
        <end position="351"/>
    </location>
</feature>
<organism evidence="3 4">
    <name type="scientific">Caproicibacterium amylolyticum</name>
    <dbReference type="NCBI Taxonomy" id="2766537"/>
    <lineage>
        <taxon>Bacteria</taxon>
        <taxon>Bacillati</taxon>
        <taxon>Bacillota</taxon>
        <taxon>Clostridia</taxon>
        <taxon>Eubacteriales</taxon>
        <taxon>Oscillospiraceae</taxon>
        <taxon>Caproicibacterium</taxon>
    </lineage>
</organism>
<dbReference type="NCBIfam" id="TIGR02860">
    <property type="entry name" value="spore_IV_B"/>
    <property type="match status" value="1"/>
</dbReference>
<dbReference type="InterPro" id="IPR008763">
    <property type="entry name" value="Peptidase_S55"/>
</dbReference>
<keyword evidence="3" id="KW-0378">Hydrolase</keyword>
<dbReference type="Proteomes" id="UP000516046">
    <property type="component" value="Chromosome"/>
</dbReference>
<dbReference type="Pfam" id="PF05580">
    <property type="entry name" value="Peptidase_S55"/>
    <property type="match status" value="1"/>
</dbReference>
<dbReference type="EMBL" id="CP060696">
    <property type="protein sequence ID" value="QNO16765.1"/>
    <property type="molecule type" value="Genomic_DNA"/>
</dbReference>
<feature type="signal peptide" evidence="1">
    <location>
        <begin position="1"/>
        <end position="27"/>
    </location>
</feature>
<accession>A0A7G9WDK3</accession>
<name>A0A7G9WDK3_9FIRM</name>
<keyword evidence="4" id="KW-1185">Reference proteome</keyword>
<sequence length="351" mass="36369">MKNRSIFKQTAVALAAAMFLGGISAGAAEPVVQPVSTSSPVMLIPCGLPFGIKLFTNGVVVVGTADLETSGGTVNPAKEADVRTGDVILSIDGQQVTSNEQLSKAVLNCSGRSLNLEIDRSGQKVAAKLSPVQSTGCYRAGLWVRDSAAGVGTLTYYDPRNEMFAGLGHGITDPDTNEIMPFGCGDIVPVIISGVQKGVQGIPGELQGYFSSDIPSGTLYANSVQGVFGKMNHAPDGEAIPVCPSDQVKTGPVEILCTIDSSGPQKFSAEIELLNTRAAQSKNMILHITDKQLLNKTGGIVQGMSGSPILQNGKLVGAVTHVFVNDPTRGYGILAEHMLAGEASTAQKAAA</sequence>
<dbReference type="SUPFAM" id="SSF50156">
    <property type="entry name" value="PDZ domain-like"/>
    <property type="match status" value="1"/>
</dbReference>
<feature type="chain" id="PRO_5028848415" evidence="1">
    <location>
        <begin position="28"/>
        <end position="351"/>
    </location>
</feature>
<dbReference type="Pfam" id="PF13180">
    <property type="entry name" value="PDZ_2"/>
    <property type="match status" value="1"/>
</dbReference>